<evidence type="ECO:0000259" key="2">
    <source>
        <dbReference type="PROSITE" id="PS51393"/>
    </source>
</evidence>
<dbReference type="AlphaFoldDB" id="A0AA38WUQ0"/>
<dbReference type="InterPro" id="IPR013819">
    <property type="entry name" value="LipOase_C"/>
</dbReference>
<organism evidence="3 4">
    <name type="scientific">Centaurea solstitialis</name>
    <name type="common">yellow star-thistle</name>
    <dbReference type="NCBI Taxonomy" id="347529"/>
    <lineage>
        <taxon>Eukaryota</taxon>
        <taxon>Viridiplantae</taxon>
        <taxon>Streptophyta</taxon>
        <taxon>Embryophyta</taxon>
        <taxon>Tracheophyta</taxon>
        <taxon>Spermatophyta</taxon>
        <taxon>Magnoliopsida</taxon>
        <taxon>eudicotyledons</taxon>
        <taxon>Gunneridae</taxon>
        <taxon>Pentapetalae</taxon>
        <taxon>asterids</taxon>
        <taxon>campanulids</taxon>
        <taxon>Asterales</taxon>
        <taxon>Asteraceae</taxon>
        <taxon>Carduoideae</taxon>
        <taxon>Cardueae</taxon>
        <taxon>Centaureinae</taxon>
        <taxon>Centaurea</taxon>
    </lineage>
</organism>
<dbReference type="EMBL" id="JARYMX010000001">
    <property type="protein sequence ID" value="KAJ9566104.1"/>
    <property type="molecule type" value="Genomic_DNA"/>
</dbReference>
<feature type="domain" description="Lipoxygenase" evidence="2">
    <location>
        <begin position="1"/>
        <end position="91"/>
    </location>
</feature>
<dbReference type="GO" id="GO:0016702">
    <property type="term" value="F:oxidoreductase activity, acting on single donors with incorporation of molecular oxygen, incorporation of two atoms of oxygen"/>
    <property type="evidence" value="ECO:0007669"/>
    <property type="project" value="InterPro"/>
</dbReference>
<accession>A0AA38WUQ0</accession>
<evidence type="ECO:0000313" key="4">
    <source>
        <dbReference type="Proteomes" id="UP001172457"/>
    </source>
</evidence>
<evidence type="ECO:0000313" key="3">
    <source>
        <dbReference type="EMBL" id="KAJ9566104.1"/>
    </source>
</evidence>
<reference evidence="3" key="1">
    <citation type="submission" date="2023-03" db="EMBL/GenBank/DDBJ databases">
        <title>Chromosome-scale reference genome and RAD-based genetic map of yellow starthistle (Centaurea solstitialis) reveal putative structural variation and QTLs associated with invader traits.</title>
        <authorList>
            <person name="Reatini B."/>
            <person name="Cang F.A."/>
            <person name="Jiang Q."/>
            <person name="Mckibben M.T.W."/>
            <person name="Barker M.S."/>
            <person name="Rieseberg L.H."/>
            <person name="Dlugosch K.M."/>
        </authorList>
    </citation>
    <scope>NUCLEOTIDE SEQUENCE</scope>
    <source>
        <strain evidence="3">CAN-66</strain>
        <tissue evidence="3">Leaf</tissue>
    </source>
</reference>
<feature type="non-terminal residue" evidence="3">
    <location>
        <position position="91"/>
    </location>
</feature>
<sequence length="91" mass="10152">MDSKEKGKPMGGKKKRRGSRPRGEQFLVRWAISRLHDIEALAGMVDPSLRATCSSKSLSRFADIISLCVQVGINNLLPEPEFRPPMSEIVE</sequence>
<comment type="caution">
    <text evidence="3">The sequence shown here is derived from an EMBL/GenBank/DDBJ whole genome shotgun (WGS) entry which is preliminary data.</text>
</comment>
<protein>
    <recommendedName>
        <fullName evidence="2">Lipoxygenase domain-containing protein</fullName>
    </recommendedName>
</protein>
<dbReference type="PROSITE" id="PS51393">
    <property type="entry name" value="LIPOXYGENASE_3"/>
    <property type="match status" value="1"/>
</dbReference>
<dbReference type="Proteomes" id="UP001172457">
    <property type="component" value="Chromosome 1"/>
</dbReference>
<gene>
    <name evidence="3" type="ORF">OSB04_002070</name>
</gene>
<dbReference type="GO" id="GO:0046872">
    <property type="term" value="F:metal ion binding"/>
    <property type="evidence" value="ECO:0007669"/>
    <property type="project" value="InterPro"/>
</dbReference>
<feature type="region of interest" description="Disordered" evidence="1">
    <location>
        <begin position="1"/>
        <end position="22"/>
    </location>
</feature>
<keyword evidence="4" id="KW-1185">Reference proteome</keyword>
<evidence type="ECO:0000256" key="1">
    <source>
        <dbReference type="SAM" id="MobiDB-lite"/>
    </source>
</evidence>
<proteinExistence type="predicted"/>
<name>A0AA38WUQ0_9ASTR</name>
<feature type="compositionally biased region" description="Basic residues" evidence="1">
    <location>
        <begin position="11"/>
        <end position="20"/>
    </location>
</feature>